<sequence>MPLHWTLEAWSLLMICLGVFVVTSTSPDKAGSVWIPVETPLLNSTKTPLNEKDVKLQRYQDFKRGILYGSLVLVYSSLKNDPFRLCKLTYKPNSGITPEGHIEVLTSSNDTDYRDMIQGFSAETAYYHNITYRAITWLYRGGTAEYYESRVIFTDYKHCIILRTEQYSNPSSPGTARLHALVQAESGNGRWRHLAGPSRSSYVKQLSCLNSSLKSGAVIVSSSVLVDASCPGFKVCELFTAGRHDSDRVNSWCFFIYTVFCGTPAVTFKSLGECWPGPAETQPSS</sequence>
<evidence type="ECO:0000313" key="2">
    <source>
        <dbReference type="EMBL" id="MXU97710.1"/>
    </source>
</evidence>
<organism evidence="2">
    <name type="scientific">Ixodes ricinus</name>
    <name type="common">Common tick</name>
    <name type="synonym">Acarus ricinus</name>
    <dbReference type="NCBI Taxonomy" id="34613"/>
    <lineage>
        <taxon>Eukaryota</taxon>
        <taxon>Metazoa</taxon>
        <taxon>Ecdysozoa</taxon>
        <taxon>Arthropoda</taxon>
        <taxon>Chelicerata</taxon>
        <taxon>Arachnida</taxon>
        <taxon>Acari</taxon>
        <taxon>Parasitiformes</taxon>
        <taxon>Ixodida</taxon>
        <taxon>Ixodoidea</taxon>
        <taxon>Ixodidae</taxon>
        <taxon>Ixodinae</taxon>
        <taxon>Ixodes</taxon>
    </lineage>
</organism>
<name>A0A6B0V5V5_IXORI</name>
<feature type="chain" id="PRO_5025558532" evidence="1">
    <location>
        <begin position="25"/>
        <end position="285"/>
    </location>
</feature>
<proteinExistence type="predicted"/>
<feature type="signal peptide" evidence="1">
    <location>
        <begin position="1"/>
        <end position="24"/>
    </location>
</feature>
<protein>
    <submittedName>
        <fullName evidence="2">Putative salivary lipocalin</fullName>
    </submittedName>
</protein>
<reference evidence="2" key="1">
    <citation type="submission" date="2019-12" db="EMBL/GenBank/DDBJ databases">
        <title>An insight into the sialome of adult female Ixodes ricinus ticks feeding for 6 days.</title>
        <authorList>
            <person name="Perner J."/>
            <person name="Ribeiro J.M.C."/>
        </authorList>
    </citation>
    <scope>NUCLEOTIDE SEQUENCE</scope>
    <source>
        <strain evidence="2">Semi-engorged</strain>
        <tissue evidence="2">Salivary glands</tissue>
    </source>
</reference>
<evidence type="ECO:0000256" key="1">
    <source>
        <dbReference type="SAM" id="SignalP"/>
    </source>
</evidence>
<dbReference type="AlphaFoldDB" id="A0A6B0V5V5"/>
<keyword evidence="1" id="KW-0732">Signal</keyword>
<accession>A0A6B0V5V5</accession>
<dbReference type="EMBL" id="GIFC01015627">
    <property type="protein sequence ID" value="MXU97710.1"/>
    <property type="molecule type" value="Transcribed_RNA"/>
</dbReference>